<sequence>MPSKTDSLGHPMGASRRGRGRETPHTPISKF</sequence>
<accession>A0AAX4LXG0</accession>
<organism evidence="2 3">
    <name type="scientific">Salmonella phage vB_SalP_SE29</name>
    <dbReference type="NCBI Taxonomy" id="3134913"/>
    <lineage>
        <taxon>Viruses</taxon>
        <taxon>Duplodnaviria</taxon>
        <taxon>Heunggongvirae</taxon>
        <taxon>Uroviricota</taxon>
        <taxon>Caudoviricetes</taxon>
        <taxon>Autographivirales</taxon>
        <taxon>Autosignataviridae</taxon>
        <taxon>Molineuxvirinae</taxon>
        <taxon>Zindervirus</taxon>
    </lineage>
</organism>
<evidence type="ECO:0000256" key="1">
    <source>
        <dbReference type="SAM" id="MobiDB-lite"/>
    </source>
</evidence>
<feature type="region of interest" description="Disordered" evidence="1">
    <location>
        <begin position="1"/>
        <end position="31"/>
    </location>
</feature>
<gene>
    <name evidence="2" type="ORF">IODZLFCR_CDS0003</name>
</gene>
<proteinExistence type="predicted"/>
<evidence type="ECO:0000313" key="3">
    <source>
        <dbReference type="Proteomes" id="UP001434079"/>
    </source>
</evidence>
<name>A0AAX4LXG0_9CAUD</name>
<dbReference type="Proteomes" id="UP001434079">
    <property type="component" value="Segment"/>
</dbReference>
<dbReference type="EMBL" id="PP526725">
    <property type="protein sequence ID" value="WXX03147.1"/>
    <property type="molecule type" value="Genomic_DNA"/>
</dbReference>
<evidence type="ECO:0000313" key="2">
    <source>
        <dbReference type="EMBL" id="WXX03147.1"/>
    </source>
</evidence>
<reference evidence="2" key="1">
    <citation type="submission" date="2024-03" db="EMBL/GenBank/DDBJ databases">
        <title>Study on the Mechanism of Salmonella Phage vB_SalP_SE29 Recognizing the Surface Receptor of Host Bacteria.</title>
        <authorList>
            <person name="Zhang L."/>
            <person name="Liang S."/>
            <person name="Liang R."/>
        </authorList>
    </citation>
    <scope>NUCLEOTIDE SEQUENCE</scope>
</reference>
<protein>
    <submittedName>
        <fullName evidence="2">Uncharacterized protein</fullName>
    </submittedName>
</protein>